<keyword evidence="1" id="KW-1133">Transmembrane helix</keyword>
<comment type="caution">
    <text evidence="2">The sequence shown here is derived from an EMBL/GenBank/DDBJ whole genome shotgun (WGS) entry which is preliminary data.</text>
</comment>
<accession>A0ABR2AYN3</accession>
<feature type="transmembrane region" description="Helical" evidence="1">
    <location>
        <begin position="151"/>
        <end position="172"/>
    </location>
</feature>
<dbReference type="Proteomes" id="UP001472677">
    <property type="component" value="Unassembled WGS sequence"/>
</dbReference>
<reference evidence="2 3" key="1">
    <citation type="journal article" date="2024" name="G3 (Bethesda)">
        <title>Genome assembly of Hibiscus sabdariffa L. provides insights into metabolisms of medicinal natural products.</title>
        <authorList>
            <person name="Kim T."/>
        </authorList>
    </citation>
    <scope>NUCLEOTIDE SEQUENCE [LARGE SCALE GENOMIC DNA]</scope>
    <source>
        <strain evidence="2">TK-2024</strain>
        <tissue evidence="2">Old leaves</tissue>
    </source>
</reference>
<keyword evidence="3" id="KW-1185">Reference proteome</keyword>
<keyword evidence="1" id="KW-0812">Transmembrane</keyword>
<evidence type="ECO:0000256" key="1">
    <source>
        <dbReference type="SAM" id="Phobius"/>
    </source>
</evidence>
<feature type="transmembrane region" description="Helical" evidence="1">
    <location>
        <begin position="39"/>
        <end position="60"/>
    </location>
</feature>
<feature type="transmembrane region" description="Helical" evidence="1">
    <location>
        <begin position="80"/>
        <end position="102"/>
    </location>
</feature>
<name>A0ABR2AYN3_9ROSI</name>
<sequence>MLESASVVRTRIAQVESLSFWRVPELIESSHIWHSNRQIVILSLSRLLVVIPLSCLGLSFHSSPSPFDLVGVLKVAFLKASNLSAPVADFFLAFSSPAFACFRARKSAKVFTSNCASPDSFSLSLESSPLPKHRFQPLVVRLIQLKNKGQLAFFQANLLEFFSFTLPIFLLLSEPPIAVLFKAVSEKRPSMAIAISFQASLQAMCLPWFSFLILMLASLLQFSATLKPSGKEEADSRSTIHWECPIIEVAVEVVVPIVGVSVRERAFYSVDKSKGICSSKQGAILSVKIVFKLSY</sequence>
<keyword evidence="1" id="KW-0472">Membrane</keyword>
<gene>
    <name evidence="2" type="ORF">V6N12_076064</name>
</gene>
<evidence type="ECO:0000313" key="3">
    <source>
        <dbReference type="Proteomes" id="UP001472677"/>
    </source>
</evidence>
<evidence type="ECO:0000313" key="2">
    <source>
        <dbReference type="EMBL" id="KAK8499214.1"/>
    </source>
</evidence>
<organism evidence="2 3">
    <name type="scientific">Hibiscus sabdariffa</name>
    <name type="common">roselle</name>
    <dbReference type="NCBI Taxonomy" id="183260"/>
    <lineage>
        <taxon>Eukaryota</taxon>
        <taxon>Viridiplantae</taxon>
        <taxon>Streptophyta</taxon>
        <taxon>Embryophyta</taxon>
        <taxon>Tracheophyta</taxon>
        <taxon>Spermatophyta</taxon>
        <taxon>Magnoliopsida</taxon>
        <taxon>eudicotyledons</taxon>
        <taxon>Gunneridae</taxon>
        <taxon>Pentapetalae</taxon>
        <taxon>rosids</taxon>
        <taxon>malvids</taxon>
        <taxon>Malvales</taxon>
        <taxon>Malvaceae</taxon>
        <taxon>Malvoideae</taxon>
        <taxon>Hibiscus</taxon>
    </lineage>
</organism>
<feature type="transmembrane region" description="Helical" evidence="1">
    <location>
        <begin position="192"/>
        <end position="217"/>
    </location>
</feature>
<proteinExistence type="predicted"/>
<dbReference type="EMBL" id="JBBPBM010000239">
    <property type="protein sequence ID" value="KAK8499214.1"/>
    <property type="molecule type" value="Genomic_DNA"/>
</dbReference>
<protein>
    <submittedName>
        <fullName evidence="2">Uncharacterized protein</fullName>
    </submittedName>
</protein>